<reference evidence="1 4" key="1">
    <citation type="submission" date="2016-04" db="EMBL/GenBank/DDBJ databases">
        <authorList>
            <person name="Evans L.H."/>
            <person name="Alamgir A."/>
            <person name="Owens N."/>
            <person name="Weber N.D."/>
            <person name="Virtaneva K."/>
            <person name="Barbian K."/>
            <person name="Babar A."/>
            <person name="Rosenke K."/>
        </authorList>
    </citation>
    <scope>NUCLEOTIDE SEQUENCE [LARGE SCALE GENOMIC DNA]</scope>
    <source>
        <strain evidence="1">S5</strain>
        <strain evidence="4">S5(T) (JCM 30642 \VKM B-2941)</strain>
    </source>
</reference>
<evidence type="ECO:0000313" key="4">
    <source>
        <dbReference type="Proteomes" id="UP000195607"/>
    </source>
</evidence>
<sequence length="80" mass="9265">MDYTTIQISRSTREKLNGLRAYKRMTYDELLNALMSLIPEGDDEGVYTEDFRASLLRGLLDVKEKKTHTVEEVKKQLGIQ</sequence>
<evidence type="ECO:0000313" key="1">
    <source>
        <dbReference type="EMBL" id="SIM84734.1"/>
    </source>
</evidence>
<dbReference type="RefSeq" id="WP_077076664.1">
    <property type="nucleotide sequence ID" value="NZ_LT671858.1"/>
</dbReference>
<dbReference type="GeneID" id="41589076"/>
<dbReference type="EMBL" id="LT671858">
    <property type="protein sequence ID" value="SIM84734.1"/>
    <property type="molecule type" value="Genomic_DNA"/>
</dbReference>
<dbReference type="AlphaFoldDB" id="A0A1N5WHV1"/>
<accession>A0A1N5WHV1</accession>
<reference evidence="3" key="2">
    <citation type="submission" date="2016-06" db="EMBL/GenBank/DDBJ databases">
        <authorList>
            <person name="Toshchakov V.S."/>
        </authorList>
    </citation>
    <scope>NUCLEOTIDE SEQUENCE [LARGE SCALE GENOMIC DNA]</scope>
    <source>
        <strain>PM4 (JCM 30641</strain>
        <strain evidence="3">\VKM B-2940)</strain>
    </source>
</reference>
<reference evidence="2" key="3">
    <citation type="submission" date="2016-06" db="EMBL/GenBank/DDBJ databases">
        <authorList>
            <person name="Olsen C.W."/>
            <person name="Carey S."/>
            <person name="Hinshaw L."/>
            <person name="Karasin A.I."/>
        </authorList>
    </citation>
    <scope>NUCLEOTIDE SEQUENCE [LARGE SCALE GENOMIC DNA]</scope>
    <source>
        <strain evidence="2">PM4</strain>
    </source>
</reference>
<name>A0A1N5WHV1_9ARCH</name>
<dbReference type="KEGG" id="cdiv:CPM_1775"/>
<dbReference type="EMBL" id="LT719092">
    <property type="protein sequence ID" value="SJK85558.1"/>
    <property type="molecule type" value="Genomic_DNA"/>
</dbReference>
<gene>
    <name evidence="2" type="ORF">CPM_1775</name>
    <name evidence="1" type="ORF">CSP5_1838</name>
</gene>
<organism evidence="1 4">
    <name type="scientific">Cuniculiplasma divulgatum</name>
    <dbReference type="NCBI Taxonomy" id="1673428"/>
    <lineage>
        <taxon>Archaea</taxon>
        <taxon>Methanobacteriati</taxon>
        <taxon>Thermoplasmatota</taxon>
        <taxon>Thermoplasmata</taxon>
        <taxon>Thermoplasmatales</taxon>
        <taxon>Cuniculiplasmataceae</taxon>
        <taxon>Cuniculiplasma</taxon>
    </lineage>
</organism>
<evidence type="ECO:0000313" key="3">
    <source>
        <dbReference type="Proteomes" id="UP000187822"/>
    </source>
</evidence>
<proteinExistence type="predicted"/>
<dbReference type="InterPro" id="IPR055979">
    <property type="entry name" value="DUF7557"/>
</dbReference>
<dbReference type="Proteomes" id="UP000195607">
    <property type="component" value="Chromosome I"/>
</dbReference>
<dbReference type="Pfam" id="PF24434">
    <property type="entry name" value="DUF7557"/>
    <property type="match status" value="1"/>
</dbReference>
<protein>
    <submittedName>
        <fullName evidence="1">RelB antitoxin</fullName>
    </submittedName>
</protein>
<evidence type="ECO:0000313" key="2">
    <source>
        <dbReference type="EMBL" id="SJK85558.1"/>
    </source>
</evidence>
<dbReference type="Proteomes" id="UP000187822">
    <property type="component" value="Chromosome I"/>
</dbReference>
<keyword evidence="3" id="KW-1185">Reference proteome</keyword>